<dbReference type="AlphaFoldDB" id="A0A3G2R9J1"/>
<evidence type="ECO:0000259" key="6">
    <source>
        <dbReference type="Pfam" id="PF01850"/>
    </source>
</evidence>
<dbReference type="Gene3D" id="3.40.50.1010">
    <property type="entry name" value="5'-nuclease"/>
    <property type="match status" value="1"/>
</dbReference>
<evidence type="ECO:0000256" key="4">
    <source>
        <dbReference type="ARBA" id="ARBA00022801"/>
    </source>
</evidence>
<organism evidence="7 8">
    <name type="scientific">Biomaibacter acetigenes</name>
    <dbReference type="NCBI Taxonomy" id="2316383"/>
    <lineage>
        <taxon>Bacteria</taxon>
        <taxon>Bacillati</taxon>
        <taxon>Bacillota</taxon>
        <taxon>Clostridia</taxon>
        <taxon>Thermosediminibacterales</taxon>
        <taxon>Tepidanaerobacteraceae</taxon>
        <taxon>Biomaibacter</taxon>
    </lineage>
</organism>
<evidence type="ECO:0000313" key="7">
    <source>
        <dbReference type="EMBL" id="AYO32049.1"/>
    </source>
</evidence>
<dbReference type="GO" id="GO:0004540">
    <property type="term" value="F:RNA nuclease activity"/>
    <property type="evidence" value="ECO:0007669"/>
    <property type="project" value="TreeGrafter"/>
</dbReference>
<keyword evidence="2" id="KW-0540">Nuclease</keyword>
<evidence type="ECO:0000256" key="3">
    <source>
        <dbReference type="ARBA" id="ARBA00022723"/>
    </source>
</evidence>
<name>A0A3G2R9J1_9FIRM</name>
<dbReference type="CDD" id="cd18762">
    <property type="entry name" value="PIN_MtVapC3-like"/>
    <property type="match status" value="1"/>
</dbReference>
<feature type="domain" description="PIN" evidence="6">
    <location>
        <begin position="2"/>
        <end position="124"/>
    </location>
</feature>
<dbReference type="PANTHER" id="PTHR42740">
    <property type="entry name" value="RIBONUCLEASE VAPC3"/>
    <property type="match status" value="1"/>
</dbReference>
<sequence length="133" mass="15632">MVLVDTSVLISYFKGINNKSTEKFQYILSNNIPFGINNFIYQELLQGAASEKDFNKLKEYLDTQRFYELRHGKKSYEEAARMYFRCRKAGITVRSTIDLLIAQTAIENDLLLLHNDRDFYNIADVIKELKLYE</sequence>
<dbReference type="GO" id="GO:0046872">
    <property type="term" value="F:metal ion binding"/>
    <property type="evidence" value="ECO:0007669"/>
    <property type="project" value="UniProtKB-KW"/>
</dbReference>
<dbReference type="InterPro" id="IPR051749">
    <property type="entry name" value="PINc/VapC_TA_RNase"/>
</dbReference>
<gene>
    <name evidence="7" type="ORF">D2962_16870</name>
</gene>
<evidence type="ECO:0000313" key="8">
    <source>
        <dbReference type="Proteomes" id="UP000280960"/>
    </source>
</evidence>
<dbReference type="InterPro" id="IPR029060">
    <property type="entry name" value="PIN-like_dom_sf"/>
</dbReference>
<protein>
    <submittedName>
        <fullName evidence="7">PIN domain nuclease</fullName>
    </submittedName>
</protein>
<keyword evidence="5" id="KW-0460">Magnesium</keyword>
<keyword evidence="1" id="KW-1277">Toxin-antitoxin system</keyword>
<evidence type="ECO:0000256" key="1">
    <source>
        <dbReference type="ARBA" id="ARBA00022649"/>
    </source>
</evidence>
<keyword evidence="4" id="KW-0378">Hydrolase</keyword>
<evidence type="ECO:0000256" key="5">
    <source>
        <dbReference type="ARBA" id="ARBA00022842"/>
    </source>
</evidence>
<dbReference type="Pfam" id="PF01850">
    <property type="entry name" value="PIN"/>
    <property type="match status" value="1"/>
</dbReference>
<dbReference type="KEGG" id="bacg:D2962_16870"/>
<keyword evidence="3" id="KW-0479">Metal-binding</keyword>
<keyword evidence="8" id="KW-1185">Reference proteome</keyword>
<dbReference type="EMBL" id="CP033169">
    <property type="protein sequence ID" value="AYO32049.1"/>
    <property type="molecule type" value="Genomic_DNA"/>
</dbReference>
<dbReference type="InterPro" id="IPR002716">
    <property type="entry name" value="PIN_dom"/>
</dbReference>
<reference evidence="7 8" key="1">
    <citation type="submission" date="2018-10" db="EMBL/GenBank/DDBJ databases">
        <authorList>
            <person name="Zhang X."/>
        </authorList>
    </citation>
    <scope>NUCLEOTIDE SEQUENCE [LARGE SCALE GENOMIC DNA]</scope>
    <source>
        <strain evidence="7 8">SK-G1</strain>
    </source>
</reference>
<dbReference type="PANTHER" id="PTHR42740:SF1">
    <property type="entry name" value="RIBONUCLEASE VAPC3"/>
    <property type="match status" value="1"/>
</dbReference>
<dbReference type="RefSeq" id="WP_122015653.1">
    <property type="nucleotide sequence ID" value="NZ_CP033169.1"/>
</dbReference>
<proteinExistence type="predicted"/>
<dbReference type="Proteomes" id="UP000280960">
    <property type="component" value="Chromosome"/>
</dbReference>
<dbReference type="GO" id="GO:0016787">
    <property type="term" value="F:hydrolase activity"/>
    <property type="evidence" value="ECO:0007669"/>
    <property type="project" value="UniProtKB-KW"/>
</dbReference>
<dbReference type="SUPFAM" id="SSF88723">
    <property type="entry name" value="PIN domain-like"/>
    <property type="match status" value="1"/>
</dbReference>
<evidence type="ECO:0000256" key="2">
    <source>
        <dbReference type="ARBA" id="ARBA00022722"/>
    </source>
</evidence>
<accession>A0A3G2R9J1</accession>